<dbReference type="GO" id="GO:0000340">
    <property type="term" value="F:RNA 7-methylguanosine cap binding"/>
    <property type="evidence" value="ECO:0007669"/>
    <property type="project" value="TreeGrafter"/>
</dbReference>
<dbReference type="GO" id="GO:0005634">
    <property type="term" value="C:nucleus"/>
    <property type="evidence" value="ECO:0007669"/>
    <property type="project" value="UniProtKB-SubCell"/>
</dbReference>
<dbReference type="Pfam" id="PF11969">
    <property type="entry name" value="DcpS_C"/>
    <property type="match status" value="1"/>
</dbReference>
<dbReference type="GO" id="GO:0140932">
    <property type="term" value="F:5'-(N(7)-methyl 5'-triphosphoguanosine)-[mRNA] diphosphatase activity"/>
    <property type="evidence" value="ECO:0007669"/>
    <property type="project" value="UniProtKB-EC"/>
</dbReference>
<dbReference type="InterPro" id="IPR013766">
    <property type="entry name" value="Thioredoxin_domain"/>
</dbReference>
<organism evidence="12 13">
    <name type="scientific">Phytophthora kernoviae</name>
    <dbReference type="NCBI Taxonomy" id="325452"/>
    <lineage>
        <taxon>Eukaryota</taxon>
        <taxon>Sar</taxon>
        <taxon>Stramenopiles</taxon>
        <taxon>Oomycota</taxon>
        <taxon>Peronosporomycetes</taxon>
        <taxon>Peronosporales</taxon>
        <taxon>Peronosporaceae</taxon>
        <taxon>Phytophthora</taxon>
    </lineage>
</organism>
<keyword evidence="6" id="KW-0539">Nucleus</keyword>
<protein>
    <recommendedName>
        <fullName evidence="4">m7GpppX diphosphatase</fullName>
        <ecNumber evidence="3">3.6.1.59</ecNumber>
    </recommendedName>
    <alternativeName>
        <fullName evidence="8">Decapping scavenger enzyme</fullName>
    </alternativeName>
    <alternativeName>
        <fullName evidence="7">Scavenger mRNA-decapping enzyme DcpS</fullName>
    </alternativeName>
</protein>
<comment type="subcellular location">
    <subcellularLocation>
        <location evidence="1">Nucleus</location>
    </subcellularLocation>
</comment>
<dbReference type="SUPFAM" id="SSF54197">
    <property type="entry name" value="HIT-like"/>
    <property type="match status" value="1"/>
</dbReference>
<dbReference type="Proteomes" id="UP000277300">
    <property type="component" value="Unassembled WGS sequence"/>
</dbReference>
<dbReference type="EMBL" id="MBAD02002690">
    <property type="protein sequence ID" value="RLN45367.1"/>
    <property type="molecule type" value="Genomic_DNA"/>
</dbReference>
<dbReference type="PROSITE" id="PS51352">
    <property type="entry name" value="THIOREDOXIN_2"/>
    <property type="match status" value="1"/>
</dbReference>
<dbReference type="EMBL" id="MBDO02000006">
    <property type="protein sequence ID" value="RLN69226.1"/>
    <property type="molecule type" value="Genomic_DNA"/>
</dbReference>
<dbReference type="SUPFAM" id="SSF52833">
    <property type="entry name" value="Thioredoxin-like"/>
    <property type="match status" value="1"/>
</dbReference>
<dbReference type="InterPro" id="IPR036249">
    <property type="entry name" value="Thioredoxin-like_sf"/>
</dbReference>
<dbReference type="Gene3D" id="3.30.428.10">
    <property type="entry name" value="HIT-like"/>
    <property type="match status" value="1"/>
</dbReference>
<dbReference type="OrthoDB" id="10264956at2759"/>
<evidence type="ECO:0000256" key="6">
    <source>
        <dbReference type="ARBA" id="ARBA00023242"/>
    </source>
</evidence>
<dbReference type="Proteomes" id="UP000284657">
    <property type="component" value="Unassembled WGS sequence"/>
</dbReference>
<dbReference type="PANTHER" id="PTHR12978">
    <property type="entry name" value="HISTIDINE TRIAD HIT PROTEIN MEMBER"/>
    <property type="match status" value="1"/>
</dbReference>
<dbReference type="Pfam" id="PF13905">
    <property type="entry name" value="Thioredoxin_8"/>
    <property type="match status" value="1"/>
</dbReference>
<keyword evidence="5" id="KW-0378">Hydrolase</keyword>
<evidence type="ECO:0000256" key="8">
    <source>
        <dbReference type="ARBA" id="ARBA00030609"/>
    </source>
</evidence>
<evidence type="ECO:0000256" key="3">
    <source>
        <dbReference type="ARBA" id="ARBA00012520"/>
    </source>
</evidence>
<reference evidence="13 14" key="1">
    <citation type="submission" date="2018-07" db="EMBL/GenBank/DDBJ databases">
        <title>Genome sequencing of oomycete isolates from Chile give support for New Zealand origin for Phytophthora kernoviae and make available the first Nothophytophthora sp. genome.</title>
        <authorList>
            <person name="Studholme D.J."/>
            <person name="Sanfuentes E."/>
            <person name="Panda P."/>
            <person name="Hill R."/>
            <person name="Sambles C."/>
            <person name="Grant M."/>
            <person name="Williams N.M."/>
            <person name="Mcdougal R.L."/>
        </authorList>
    </citation>
    <scope>NUCLEOTIDE SEQUENCE [LARGE SCALE GENOMIC DNA]</scope>
    <source>
        <strain evidence="12">Chile6</strain>
        <strain evidence="11">Chile7</strain>
    </source>
</reference>
<dbReference type="PANTHER" id="PTHR12978:SF0">
    <property type="entry name" value="M7GPPPX DIPHOSPHATASE"/>
    <property type="match status" value="1"/>
</dbReference>
<evidence type="ECO:0000313" key="14">
    <source>
        <dbReference type="Proteomes" id="UP000284657"/>
    </source>
</evidence>
<comment type="similarity">
    <text evidence="2">Belongs to the HIT family.</text>
</comment>
<evidence type="ECO:0000256" key="4">
    <source>
        <dbReference type="ARBA" id="ARBA00015636"/>
    </source>
</evidence>
<evidence type="ECO:0000256" key="1">
    <source>
        <dbReference type="ARBA" id="ARBA00004123"/>
    </source>
</evidence>
<sequence>MTLLEKLLGSTLVSRRGETPTEEALADKTIVGLYFTASTCHPCQAFTPVLATVHRNMTLNAYKSLSMKDQLDVVVLSLDRSPLAFHDALLQTPFLAVPFRRREVVQDLWKRYEVKKIPTLVFVDANGDVVESEGRRFIENHYTDLRKIWEHLAPPLSSPSTPAKSALDQSSESNGEKMSIVDSFAETDSLSVRVALAIVVLCALFAWRQANAGIGSKRLRDFRLERVLKRTNTELTMLGNFLSDPQKKDAVLIIQTAAMDTSGLDALLNKLSLHEVLINDIYSTYQGDVPREIKPYTVNVIYPTTEKHVLKHTDQNFHMVVETKETFWTITKPFIDSIPTESLEWVYNILDHKSETERIIYEDSDPRNGFVLLPDFKWSDPSNLGSLYCLAIVHDRSLQSLRDLTGSHLKLLRNIRNASLEMLMAKFGVNASSLRLYIHYQPTYYHLHVHFSHVKMTHGTFAGKAVLLEDVIYNLSANSDHYKNATLSFVVGELQHKPLFELFRRNLIV</sequence>
<dbReference type="AlphaFoldDB" id="A0A3F2S2T8"/>
<evidence type="ECO:0000313" key="13">
    <source>
        <dbReference type="Proteomes" id="UP000277300"/>
    </source>
</evidence>
<dbReference type="GO" id="GO:0000290">
    <property type="term" value="P:deadenylation-dependent decapping of nuclear-transcribed mRNA"/>
    <property type="evidence" value="ECO:0007669"/>
    <property type="project" value="InterPro"/>
</dbReference>
<proteinExistence type="inferred from homology"/>
<accession>A0A3F2S2T8</accession>
<dbReference type="Gene3D" id="3.40.30.10">
    <property type="entry name" value="Glutaredoxin"/>
    <property type="match status" value="1"/>
</dbReference>
<dbReference type="SUPFAM" id="SSF102860">
    <property type="entry name" value="mRNA decapping enzyme DcpS N-terminal domain"/>
    <property type="match status" value="1"/>
</dbReference>
<dbReference type="GO" id="GO:0000932">
    <property type="term" value="C:P-body"/>
    <property type="evidence" value="ECO:0007669"/>
    <property type="project" value="TreeGrafter"/>
</dbReference>
<dbReference type="FunFam" id="3.30.428.10:FF:000006">
    <property type="entry name" value="m7GpppX diphosphatase"/>
    <property type="match status" value="1"/>
</dbReference>
<name>A0A3F2S2T8_9STRA</name>
<dbReference type="InterPro" id="IPR008594">
    <property type="entry name" value="DcpS/DCS2"/>
</dbReference>
<evidence type="ECO:0000313" key="12">
    <source>
        <dbReference type="EMBL" id="RLN69226.1"/>
    </source>
</evidence>
<dbReference type="InterPro" id="IPR012336">
    <property type="entry name" value="Thioredoxin-like_fold"/>
</dbReference>
<evidence type="ECO:0000256" key="2">
    <source>
        <dbReference type="ARBA" id="ARBA00010208"/>
    </source>
</evidence>
<gene>
    <name evidence="11" type="ORF">BBJ29_008380</name>
    <name evidence="12" type="ORF">BBP00_00000501</name>
</gene>
<evidence type="ECO:0000256" key="9">
    <source>
        <dbReference type="ARBA" id="ARBA00048222"/>
    </source>
</evidence>
<dbReference type="Gene3D" id="3.30.200.40">
    <property type="entry name" value="Scavenger mRNA decapping enzyme, N-terminal domain"/>
    <property type="match status" value="1"/>
</dbReference>
<feature type="domain" description="Thioredoxin" evidence="10">
    <location>
        <begin position="1"/>
        <end position="154"/>
    </location>
</feature>
<comment type="caution">
    <text evidence="12">The sequence shown here is derived from an EMBL/GenBank/DDBJ whole genome shotgun (WGS) entry which is preliminary data.</text>
</comment>
<comment type="catalytic activity">
    <reaction evidence="9">
        <text>a 5'-end (N(7)-methyl 5'-triphosphoguanosine)-ribonucleoside in mRNA + H2O = N(7)-methyl-GMP + a 5'-end diphospho-ribonucleoside in mRNA + 2 H(+)</text>
        <dbReference type="Rhea" id="RHEA:65388"/>
        <dbReference type="Rhea" id="RHEA-COMP:17165"/>
        <dbReference type="Rhea" id="RHEA-COMP:17167"/>
        <dbReference type="ChEBI" id="CHEBI:15377"/>
        <dbReference type="ChEBI" id="CHEBI:15378"/>
        <dbReference type="ChEBI" id="CHEBI:58285"/>
        <dbReference type="ChEBI" id="CHEBI:156461"/>
        <dbReference type="ChEBI" id="CHEBI:167616"/>
        <dbReference type="EC" id="3.6.1.59"/>
    </reaction>
</comment>
<dbReference type="InterPro" id="IPR011145">
    <property type="entry name" value="Scavenger_mRNA_decap_enz_N"/>
</dbReference>
<dbReference type="EC" id="3.6.1.59" evidence="3"/>
<evidence type="ECO:0000259" key="10">
    <source>
        <dbReference type="PROSITE" id="PS51352"/>
    </source>
</evidence>
<dbReference type="InterPro" id="IPR036265">
    <property type="entry name" value="HIT-like_sf"/>
</dbReference>
<evidence type="ECO:0000313" key="11">
    <source>
        <dbReference type="EMBL" id="RLN45367.1"/>
    </source>
</evidence>
<dbReference type="Pfam" id="PF05652">
    <property type="entry name" value="DcpS"/>
    <property type="match status" value="1"/>
</dbReference>
<evidence type="ECO:0000256" key="7">
    <source>
        <dbReference type="ARBA" id="ARBA00029885"/>
    </source>
</evidence>
<evidence type="ECO:0000256" key="5">
    <source>
        <dbReference type="ARBA" id="ARBA00022801"/>
    </source>
</evidence>